<dbReference type="EMBL" id="AP022562">
    <property type="protein sequence ID" value="BBX12690.1"/>
    <property type="molecule type" value="Genomic_DNA"/>
</dbReference>
<comment type="similarity">
    <text evidence="1">Belongs to the mycobacterial PPE family.</text>
</comment>
<sequence>MADPGWAARPPEVNDTLIKSGMGVATMLANGTAWTTLGAAHHASGIASAVNTALTSVGWIGAGSASSALNATLLNVALHGLAGWVDMKAPIVAAAVEAYQLAYGSMRTTQECEANRIETATDYGINPIVLGALWPRITSLEYEYFGMFWPNNAAVGASYGATLTALTSSLTVPAPVAGMGASPAAPAAAASAVGDAAAQTAAGGAMRAAYTGTSAASNTAGQGASAAQGMGGEMSSLLGPVQSIGSSLMQAPQSLMQMPQSMMGPMQSMMGMFMNPSMFGGALNAAGAGGAPATAMLANATATPGGGVGGGGVGGAGAPVSAFTRPVSAFESGGGRPVGLRPSGALGSVESQQRVTTTSGAGMGGMPIGHAAGAAGRGQSGRSSDRANTVRVVDDRL</sequence>
<dbReference type="Proteomes" id="UP000466997">
    <property type="component" value="Chromosome"/>
</dbReference>
<dbReference type="KEGG" id="mnm:MNVM_17710"/>
<feature type="compositionally biased region" description="Polar residues" evidence="2">
    <location>
        <begin position="349"/>
        <end position="360"/>
    </location>
</feature>
<dbReference type="InterPro" id="IPR038332">
    <property type="entry name" value="PPE_sf"/>
</dbReference>
<evidence type="ECO:0000313" key="5">
    <source>
        <dbReference type="Proteomes" id="UP000466997"/>
    </source>
</evidence>
<evidence type="ECO:0000256" key="2">
    <source>
        <dbReference type="SAM" id="MobiDB-lite"/>
    </source>
</evidence>
<feature type="domain" description="PPE" evidence="3">
    <location>
        <begin position="6"/>
        <end position="171"/>
    </location>
</feature>
<dbReference type="Pfam" id="PF00823">
    <property type="entry name" value="PPE"/>
    <property type="match status" value="1"/>
</dbReference>
<dbReference type="RefSeq" id="WP_193466155.1">
    <property type="nucleotide sequence ID" value="NZ_AP022562.1"/>
</dbReference>
<feature type="region of interest" description="Disordered" evidence="2">
    <location>
        <begin position="331"/>
        <end position="397"/>
    </location>
</feature>
<dbReference type="AlphaFoldDB" id="A0A7I7JLM5"/>
<gene>
    <name evidence="4" type="primary">PPE69</name>
    <name evidence="4" type="ORF">MNVM_17710</name>
</gene>
<dbReference type="Gene3D" id="1.20.1260.20">
    <property type="entry name" value="PPE superfamily"/>
    <property type="match status" value="1"/>
</dbReference>
<evidence type="ECO:0000313" key="4">
    <source>
        <dbReference type="EMBL" id="BBX12690.1"/>
    </source>
</evidence>
<proteinExistence type="inferred from homology"/>
<evidence type="ECO:0000256" key="1">
    <source>
        <dbReference type="ARBA" id="ARBA00010652"/>
    </source>
</evidence>
<keyword evidence="5" id="KW-1185">Reference proteome</keyword>
<dbReference type="SUPFAM" id="SSF140459">
    <property type="entry name" value="PE/PPE dimer-like"/>
    <property type="match status" value="1"/>
</dbReference>
<evidence type="ECO:0000259" key="3">
    <source>
        <dbReference type="Pfam" id="PF00823"/>
    </source>
</evidence>
<protein>
    <submittedName>
        <fullName evidence="4">PPE family protein</fullName>
    </submittedName>
</protein>
<accession>A0A7I7JLM5</accession>
<dbReference type="InterPro" id="IPR000030">
    <property type="entry name" value="PPE_dom"/>
</dbReference>
<reference evidence="4 5" key="1">
    <citation type="journal article" date="2019" name="Emerg. Microbes Infect.">
        <title>Comprehensive subspecies identification of 175 nontuberculous mycobacteria species based on 7547 genomic profiles.</title>
        <authorList>
            <person name="Matsumoto Y."/>
            <person name="Kinjo T."/>
            <person name="Motooka D."/>
            <person name="Nabeya D."/>
            <person name="Jung N."/>
            <person name="Uechi K."/>
            <person name="Horii T."/>
            <person name="Iida T."/>
            <person name="Fujita J."/>
            <person name="Nakamura S."/>
        </authorList>
    </citation>
    <scope>NUCLEOTIDE SEQUENCE [LARGE SCALE GENOMIC DNA]</scope>
    <source>
        <strain evidence="4 5">JCM 6391</strain>
    </source>
</reference>
<name>A0A7I7JLM5_9MYCO</name>
<organism evidence="4 5">
    <name type="scientific">Mycobacterium novum</name>
    <dbReference type="NCBI Taxonomy" id="2492438"/>
    <lineage>
        <taxon>Bacteria</taxon>
        <taxon>Bacillati</taxon>
        <taxon>Actinomycetota</taxon>
        <taxon>Actinomycetes</taxon>
        <taxon>Mycobacteriales</taxon>
        <taxon>Mycobacteriaceae</taxon>
        <taxon>Mycobacterium</taxon>
    </lineage>
</organism>